<feature type="compositionally biased region" description="Polar residues" evidence="1">
    <location>
        <begin position="87"/>
        <end position="104"/>
    </location>
</feature>
<sequence length="189" mass="20656">MASNAWVNGARSRHSMLHIQPQDGNDTCSEWPPNPYPVAISGPPMRSPLYEGAEFFFNPPGSRACVPQINPSSATTPLAGDDAPFSNAENLLQLESHQSQQRPLSDSPAVKSPTTQSYGKPTDPRVSASEQPQRSPIECQTLDERLAMQGLRDVFGPSEHLPEDEDEFLSFVAQRVLELAGRQTAMAKL</sequence>
<protein>
    <submittedName>
        <fullName evidence="2">Uncharacterized protein</fullName>
    </submittedName>
</protein>
<feature type="region of interest" description="Disordered" evidence="1">
    <location>
        <begin position="61"/>
        <end position="136"/>
    </location>
</feature>
<dbReference type="Proteomes" id="UP000076722">
    <property type="component" value="Unassembled WGS sequence"/>
</dbReference>
<keyword evidence="3" id="KW-1185">Reference proteome</keyword>
<evidence type="ECO:0000313" key="2">
    <source>
        <dbReference type="EMBL" id="KZS92125.1"/>
    </source>
</evidence>
<evidence type="ECO:0000256" key="1">
    <source>
        <dbReference type="SAM" id="MobiDB-lite"/>
    </source>
</evidence>
<proteinExistence type="predicted"/>
<organism evidence="2 3">
    <name type="scientific">Sistotremastrum niveocremeum HHB9708</name>
    <dbReference type="NCBI Taxonomy" id="1314777"/>
    <lineage>
        <taxon>Eukaryota</taxon>
        <taxon>Fungi</taxon>
        <taxon>Dikarya</taxon>
        <taxon>Basidiomycota</taxon>
        <taxon>Agaricomycotina</taxon>
        <taxon>Agaricomycetes</taxon>
        <taxon>Sistotremastrales</taxon>
        <taxon>Sistotremastraceae</taxon>
        <taxon>Sertulicium</taxon>
        <taxon>Sertulicium niveocremeum</taxon>
    </lineage>
</organism>
<accession>A0A164T6T3</accession>
<gene>
    <name evidence="2" type="ORF">SISNIDRAFT_486658</name>
</gene>
<evidence type="ECO:0000313" key="3">
    <source>
        <dbReference type="Proteomes" id="UP000076722"/>
    </source>
</evidence>
<reference evidence="2 3" key="1">
    <citation type="journal article" date="2016" name="Mol. Biol. Evol.">
        <title>Comparative Genomics of Early-Diverging Mushroom-Forming Fungi Provides Insights into the Origins of Lignocellulose Decay Capabilities.</title>
        <authorList>
            <person name="Nagy L.G."/>
            <person name="Riley R."/>
            <person name="Tritt A."/>
            <person name="Adam C."/>
            <person name="Daum C."/>
            <person name="Floudas D."/>
            <person name="Sun H."/>
            <person name="Yadav J.S."/>
            <person name="Pangilinan J."/>
            <person name="Larsson K.H."/>
            <person name="Matsuura K."/>
            <person name="Barry K."/>
            <person name="Labutti K."/>
            <person name="Kuo R."/>
            <person name="Ohm R.A."/>
            <person name="Bhattacharya S.S."/>
            <person name="Shirouzu T."/>
            <person name="Yoshinaga Y."/>
            <person name="Martin F.M."/>
            <person name="Grigoriev I.V."/>
            <person name="Hibbett D.S."/>
        </authorList>
    </citation>
    <scope>NUCLEOTIDE SEQUENCE [LARGE SCALE GENOMIC DNA]</scope>
    <source>
        <strain evidence="2 3">HHB9708</strain>
    </source>
</reference>
<dbReference type="AlphaFoldDB" id="A0A164T6T3"/>
<name>A0A164T6T3_9AGAM</name>
<dbReference type="EMBL" id="KV419411">
    <property type="protein sequence ID" value="KZS92125.1"/>
    <property type="molecule type" value="Genomic_DNA"/>
</dbReference>